<protein>
    <submittedName>
        <fullName evidence="1">Uncharacterized protein</fullName>
    </submittedName>
</protein>
<accession>A0A8H3I5M0</accession>
<evidence type="ECO:0000313" key="1">
    <source>
        <dbReference type="EMBL" id="CAF9905633.1"/>
    </source>
</evidence>
<organism evidence="1 2">
    <name type="scientific">Gomphillus americanus</name>
    <dbReference type="NCBI Taxonomy" id="1940652"/>
    <lineage>
        <taxon>Eukaryota</taxon>
        <taxon>Fungi</taxon>
        <taxon>Dikarya</taxon>
        <taxon>Ascomycota</taxon>
        <taxon>Pezizomycotina</taxon>
        <taxon>Lecanoromycetes</taxon>
        <taxon>OSLEUM clade</taxon>
        <taxon>Ostropomycetidae</taxon>
        <taxon>Ostropales</taxon>
        <taxon>Graphidaceae</taxon>
        <taxon>Gomphilloideae</taxon>
        <taxon>Gomphillus</taxon>
    </lineage>
</organism>
<dbReference type="AlphaFoldDB" id="A0A8H3I5M0"/>
<name>A0A8H3I5M0_9LECA</name>
<evidence type="ECO:0000313" key="2">
    <source>
        <dbReference type="Proteomes" id="UP000664169"/>
    </source>
</evidence>
<dbReference type="EMBL" id="CAJPDQ010000002">
    <property type="protein sequence ID" value="CAF9905633.1"/>
    <property type="molecule type" value="Genomic_DNA"/>
</dbReference>
<sequence>MSLDEFDSGESMVRQDVFGIFLCVPIISPVVEVEELIISTNAQNQSIYHQEFLHAFHSEDQTSPGLRTVLRTRQELLQIAIDVVDSGLFQNLSIPTAASLMLDAVTGTMTPTSAILAAADANATSCLQE</sequence>
<keyword evidence="2" id="KW-1185">Reference proteome</keyword>
<gene>
    <name evidence="1" type="ORF">GOMPHAMPRED_003297</name>
</gene>
<reference evidence="1" key="1">
    <citation type="submission" date="2021-03" db="EMBL/GenBank/DDBJ databases">
        <authorList>
            <person name="Tagirdzhanova G."/>
        </authorList>
    </citation>
    <scope>NUCLEOTIDE SEQUENCE</scope>
</reference>
<proteinExistence type="predicted"/>
<dbReference type="Proteomes" id="UP000664169">
    <property type="component" value="Unassembled WGS sequence"/>
</dbReference>
<comment type="caution">
    <text evidence="1">The sequence shown here is derived from an EMBL/GenBank/DDBJ whole genome shotgun (WGS) entry which is preliminary data.</text>
</comment>